<dbReference type="InterPro" id="IPR002347">
    <property type="entry name" value="SDR_fam"/>
</dbReference>
<dbReference type="PROSITE" id="PS00061">
    <property type="entry name" value="ADH_SHORT"/>
    <property type="match status" value="1"/>
</dbReference>
<dbReference type="InterPro" id="IPR036291">
    <property type="entry name" value="NAD(P)-bd_dom_sf"/>
</dbReference>
<organism evidence="5 6">
    <name type="scientific">Bacillus halotolerans</name>
    <dbReference type="NCBI Taxonomy" id="260554"/>
    <lineage>
        <taxon>Bacteria</taxon>
        <taxon>Bacillati</taxon>
        <taxon>Bacillota</taxon>
        <taxon>Bacilli</taxon>
        <taxon>Bacillales</taxon>
        <taxon>Bacillaceae</taxon>
        <taxon>Bacillus</taxon>
    </lineage>
</organism>
<evidence type="ECO:0000256" key="2">
    <source>
        <dbReference type="ARBA" id="ARBA00023002"/>
    </source>
</evidence>
<dbReference type="InterPro" id="IPR020904">
    <property type="entry name" value="Sc_DH/Rdtase_CS"/>
</dbReference>
<dbReference type="CDD" id="cd05374">
    <property type="entry name" value="17beta-HSD-like_SDR_c"/>
    <property type="match status" value="1"/>
</dbReference>
<dbReference type="Gene3D" id="3.40.50.720">
    <property type="entry name" value="NAD(P)-binding Rossmann-like Domain"/>
    <property type="match status" value="1"/>
</dbReference>
<dbReference type="Proteomes" id="UP001073053">
    <property type="component" value="Unassembled WGS sequence"/>
</dbReference>
<keyword evidence="4" id="KW-0732">Signal</keyword>
<dbReference type="NCBIfam" id="NF005372">
    <property type="entry name" value="PRK06914.1"/>
    <property type="match status" value="1"/>
</dbReference>
<dbReference type="PRINTS" id="PR00081">
    <property type="entry name" value="GDHRDH"/>
</dbReference>
<keyword evidence="2" id="KW-0560">Oxidoreductase</keyword>
<comment type="caution">
    <text evidence="5">The sequence shown here is derived from an EMBL/GenBank/DDBJ whole genome shotgun (WGS) entry which is preliminary data.</text>
</comment>
<dbReference type="PANTHER" id="PTHR43976:SF16">
    <property type="entry name" value="SHORT-CHAIN DEHYDROGENASE_REDUCTASE FAMILY PROTEIN"/>
    <property type="match status" value="1"/>
</dbReference>
<dbReference type="AlphaFoldDB" id="A0A9Q4HWP8"/>
<dbReference type="EMBL" id="JALAWA010000021">
    <property type="protein sequence ID" value="MCY9187044.1"/>
    <property type="molecule type" value="Genomic_DNA"/>
</dbReference>
<dbReference type="SUPFAM" id="SSF51735">
    <property type="entry name" value="NAD(P)-binding Rossmann-fold domains"/>
    <property type="match status" value="1"/>
</dbReference>
<accession>A0A9Q4HWP8</accession>
<dbReference type="PRINTS" id="PR00080">
    <property type="entry name" value="SDRFAMILY"/>
</dbReference>
<evidence type="ECO:0000313" key="5">
    <source>
        <dbReference type="EMBL" id="MCY9187044.1"/>
    </source>
</evidence>
<sequence length="284" mass="31360">MNKKIAIVTGASSGFGLLAAVKLAQSFFVIATARQPEKAEQLRGLAAKHHVADSIHITALDITDEHSIEAFGKTISAYAPIDLLVNNAGTAYGGFIEDVPMEHFRKQFETNVFGLINVTKTVLPYIRKHSGAKIINVSSISGLTGFPALSPYASSKYALEGFSESLRLELLPFGIETALIEPGSYKTSIWSTSLSNHMTVPADDSAYHQYYKKILSYVEKNADESGDPQEVADLIYQLAMKQRLKKLRYPIGKGVKLTLLFRALFPWSAWESILKKKLFSRSKL</sequence>
<protein>
    <submittedName>
        <fullName evidence="5">Oxidoreductase</fullName>
    </submittedName>
</protein>
<proteinExistence type="inferred from homology"/>
<name>A0A9Q4HWP8_9BACI</name>
<gene>
    <name evidence="5" type="ORF">MOF03_20865</name>
</gene>
<feature type="signal peptide" evidence="4">
    <location>
        <begin position="1"/>
        <end position="19"/>
    </location>
</feature>
<dbReference type="RefSeq" id="WP_268498671.1">
    <property type="nucleotide sequence ID" value="NZ_JALAVZ010000017.1"/>
</dbReference>
<evidence type="ECO:0000313" key="6">
    <source>
        <dbReference type="Proteomes" id="UP001073053"/>
    </source>
</evidence>
<dbReference type="InterPro" id="IPR051911">
    <property type="entry name" value="SDR_oxidoreductase"/>
</dbReference>
<dbReference type="Pfam" id="PF00106">
    <property type="entry name" value="adh_short"/>
    <property type="match status" value="1"/>
</dbReference>
<evidence type="ECO:0000256" key="4">
    <source>
        <dbReference type="SAM" id="SignalP"/>
    </source>
</evidence>
<dbReference type="GO" id="GO:0016491">
    <property type="term" value="F:oxidoreductase activity"/>
    <property type="evidence" value="ECO:0007669"/>
    <property type="project" value="UniProtKB-KW"/>
</dbReference>
<evidence type="ECO:0000256" key="1">
    <source>
        <dbReference type="ARBA" id="ARBA00006484"/>
    </source>
</evidence>
<feature type="chain" id="PRO_5040394794" evidence="4">
    <location>
        <begin position="20"/>
        <end position="284"/>
    </location>
</feature>
<evidence type="ECO:0000256" key="3">
    <source>
        <dbReference type="RuleBase" id="RU000363"/>
    </source>
</evidence>
<dbReference type="PANTHER" id="PTHR43976">
    <property type="entry name" value="SHORT CHAIN DEHYDROGENASE"/>
    <property type="match status" value="1"/>
</dbReference>
<comment type="similarity">
    <text evidence="1 3">Belongs to the short-chain dehydrogenases/reductases (SDR) family.</text>
</comment>
<reference evidence="5" key="1">
    <citation type="submission" date="2022-02" db="EMBL/GenBank/DDBJ databases">
        <title>Crop Bioprotection Bacillus Genome Sequencing.</title>
        <authorList>
            <person name="Dunlap C."/>
        </authorList>
    </citation>
    <scope>NUCLEOTIDE SEQUENCE</scope>
    <source>
        <strain evidence="5">EC49O2N-C10</strain>
    </source>
</reference>